<evidence type="ECO:0000256" key="3">
    <source>
        <dbReference type="ARBA" id="ARBA00022989"/>
    </source>
</evidence>
<sequence length="183" mass="19947">MGFGASLLKITSALSVIVSMVLVGVSAYVYRAQDPHIGQIALARVTVQGSLALGVLIFVLSVVGYWGASSKNRCLLHVFFALLQAAFAGIVVITTALYVGTPWIDQQLETLCKDHPWQDCTNQVPKIEATMRDHLYLVRSISLSICVFLLGIIHASFLAVSESRRSAYSEIPSYNKPQTFVVS</sequence>
<keyword evidence="3 5" id="KW-1133">Transmembrane helix</keyword>
<evidence type="ECO:0000313" key="7">
    <source>
        <dbReference type="EMBL" id="WZN64157.1"/>
    </source>
</evidence>
<keyword evidence="4 5" id="KW-0472">Membrane</keyword>
<keyword evidence="8" id="KW-1185">Reference proteome</keyword>
<feature type="transmembrane region" description="Helical" evidence="5">
    <location>
        <begin position="50"/>
        <end position="68"/>
    </location>
</feature>
<feature type="transmembrane region" description="Helical" evidence="5">
    <location>
        <begin position="75"/>
        <end position="99"/>
    </location>
</feature>
<evidence type="ECO:0000256" key="1">
    <source>
        <dbReference type="ARBA" id="ARBA00004141"/>
    </source>
</evidence>
<evidence type="ECO:0000313" key="8">
    <source>
        <dbReference type="Proteomes" id="UP001472866"/>
    </source>
</evidence>
<organism evidence="6">
    <name type="scientific">Chloropicon roscoffensis</name>
    <dbReference type="NCBI Taxonomy" id="1461544"/>
    <lineage>
        <taxon>Eukaryota</taxon>
        <taxon>Viridiplantae</taxon>
        <taxon>Chlorophyta</taxon>
        <taxon>Chloropicophyceae</taxon>
        <taxon>Chloropicales</taxon>
        <taxon>Chloropicaceae</taxon>
        <taxon>Chloropicon</taxon>
    </lineage>
</organism>
<dbReference type="AlphaFoldDB" id="A0A7S3CDN2"/>
<proteinExistence type="predicted"/>
<evidence type="ECO:0000256" key="4">
    <source>
        <dbReference type="ARBA" id="ARBA00023136"/>
    </source>
</evidence>
<comment type="subcellular location">
    <subcellularLocation>
        <location evidence="1">Membrane</location>
        <topology evidence="1">Multi-pass membrane protein</topology>
    </subcellularLocation>
</comment>
<reference evidence="7 8" key="2">
    <citation type="submission" date="2024-03" db="EMBL/GenBank/DDBJ databases">
        <title>Complete genome sequence of the green alga Chloropicon roscoffensis RCC1871.</title>
        <authorList>
            <person name="Lemieux C."/>
            <person name="Pombert J.-F."/>
            <person name="Otis C."/>
            <person name="Turmel M."/>
        </authorList>
    </citation>
    <scope>NUCLEOTIDE SEQUENCE [LARGE SCALE GENOMIC DNA]</scope>
    <source>
        <strain evidence="7 8">RCC1871</strain>
    </source>
</reference>
<dbReference type="Pfam" id="PF00335">
    <property type="entry name" value="Tetraspanin"/>
    <property type="match status" value="1"/>
</dbReference>
<dbReference type="EMBL" id="CP151509">
    <property type="protein sequence ID" value="WZN64157.1"/>
    <property type="molecule type" value="Genomic_DNA"/>
</dbReference>
<dbReference type="InterPro" id="IPR018499">
    <property type="entry name" value="Tetraspanin/Peripherin"/>
</dbReference>
<feature type="transmembrane region" description="Helical" evidence="5">
    <location>
        <begin position="7"/>
        <end position="30"/>
    </location>
</feature>
<dbReference type="GO" id="GO:0016020">
    <property type="term" value="C:membrane"/>
    <property type="evidence" value="ECO:0007669"/>
    <property type="project" value="UniProtKB-SubCell"/>
</dbReference>
<dbReference type="Proteomes" id="UP001472866">
    <property type="component" value="Chromosome 09"/>
</dbReference>
<feature type="transmembrane region" description="Helical" evidence="5">
    <location>
        <begin position="141"/>
        <end position="160"/>
    </location>
</feature>
<gene>
    <name evidence="6" type="ORF">CROS1456_LOCUS5797</name>
    <name evidence="7" type="ORF">HKI87_09g57110</name>
</gene>
<evidence type="ECO:0000256" key="2">
    <source>
        <dbReference type="ARBA" id="ARBA00022692"/>
    </source>
</evidence>
<reference evidence="6" key="1">
    <citation type="submission" date="2021-01" db="EMBL/GenBank/DDBJ databases">
        <authorList>
            <person name="Corre E."/>
            <person name="Pelletier E."/>
            <person name="Niang G."/>
            <person name="Scheremetjew M."/>
            <person name="Finn R."/>
            <person name="Kale V."/>
            <person name="Holt S."/>
            <person name="Cochrane G."/>
            <person name="Meng A."/>
            <person name="Brown T."/>
            <person name="Cohen L."/>
        </authorList>
    </citation>
    <scope>NUCLEOTIDE SEQUENCE</scope>
    <source>
        <strain evidence="6">RCC1871</strain>
    </source>
</reference>
<evidence type="ECO:0000313" key="6">
    <source>
        <dbReference type="EMBL" id="CAE0192707.1"/>
    </source>
</evidence>
<dbReference type="EMBL" id="HBHZ01007490">
    <property type="protein sequence ID" value="CAE0192707.1"/>
    <property type="molecule type" value="Transcribed_RNA"/>
</dbReference>
<accession>A0A7S3CDN2</accession>
<keyword evidence="2 5" id="KW-0812">Transmembrane</keyword>
<evidence type="ECO:0000256" key="5">
    <source>
        <dbReference type="SAM" id="Phobius"/>
    </source>
</evidence>
<evidence type="ECO:0008006" key="9">
    <source>
        <dbReference type="Google" id="ProtNLM"/>
    </source>
</evidence>
<protein>
    <recommendedName>
        <fullName evidence="9">Tetraspanin</fullName>
    </recommendedName>
</protein>
<name>A0A7S3CDN2_9CHLO</name>